<keyword evidence="11 14" id="KW-0408">Iron</keyword>
<dbReference type="InterPro" id="IPR002401">
    <property type="entry name" value="Cyt_P450_E_grp-I"/>
</dbReference>
<name>T1H172_MEGSC</name>
<dbReference type="STRING" id="36166.T1H172"/>
<evidence type="ECO:0008006" key="18">
    <source>
        <dbReference type="Google" id="ProtNLM"/>
    </source>
</evidence>
<comment type="similarity">
    <text evidence="5 15">Belongs to the cytochrome P450 family.</text>
</comment>
<comment type="subcellular location">
    <subcellularLocation>
        <location evidence="4">Endoplasmic reticulum membrane</location>
        <topology evidence="4">Peripheral membrane protein</topology>
    </subcellularLocation>
    <subcellularLocation>
        <location evidence="3">Microsome membrane</location>
        <topology evidence="3">Peripheral membrane protein</topology>
    </subcellularLocation>
</comment>
<organism evidence="16 17">
    <name type="scientific">Megaselia scalaris</name>
    <name type="common">Humpbacked fly</name>
    <name type="synonym">Phora scalaris</name>
    <dbReference type="NCBI Taxonomy" id="36166"/>
    <lineage>
        <taxon>Eukaryota</taxon>
        <taxon>Metazoa</taxon>
        <taxon>Ecdysozoa</taxon>
        <taxon>Arthropoda</taxon>
        <taxon>Hexapoda</taxon>
        <taxon>Insecta</taxon>
        <taxon>Pterygota</taxon>
        <taxon>Neoptera</taxon>
        <taxon>Endopterygota</taxon>
        <taxon>Diptera</taxon>
        <taxon>Brachycera</taxon>
        <taxon>Muscomorpha</taxon>
        <taxon>Platypezoidea</taxon>
        <taxon>Phoridae</taxon>
        <taxon>Megaseliini</taxon>
        <taxon>Megaselia</taxon>
    </lineage>
</organism>
<dbReference type="OMA" id="IISICRH"/>
<dbReference type="Proteomes" id="UP000015102">
    <property type="component" value="Unassembled WGS sequence"/>
</dbReference>
<reference evidence="16" key="2">
    <citation type="submission" date="2015-06" db="UniProtKB">
        <authorList>
            <consortium name="EnsemblMetazoa"/>
        </authorList>
    </citation>
    <scope>IDENTIFICATION</scope>
</reference>
<dbReference type="HOGENOM" id="CLU_001570_5_7_1"/>
<keyword evidence="12 15" id="KW-0503">Monooxygenase</keyword>
<keyword evidence="6 14" id="KW-0349">Heme</keyword>
<evidence type="ECO:0000256" key="13">
    <source>
        <dbReference type="ARBA" id="ARBA00023136"/>
    </source>
</evidence>
<evidence type="ECO:0000256" key="11">
    <source>
        <dbReference type="ARBA" id="ARBA00023004"/>
    </source>
</evidence>
<evidence type="ECO:0000313" key="17">
    <source>
        <dbReference type="Proteomes" id="UP000015102"/>
    </source>
</evidence>
<dbReference type="Pfam" id="PF00067">
    <property type="entry name" value="p450"/>
    <property type="match status" value="1"/>
</dbReference>
<comment type="function">
    <text evidence="2">May be involved in the metabolism of insect hormones and in the breakdown of synthetic insecticides.</text>
</comment>
<evidence type="ECO:0000256" key="6">
    <source>
        <dbReference type="ARBA" id="ARBA00022617"/>
    </source>
</evidence>
<dbReference type="PANTHER" id="PTHR24292">
    <property type="entry name" value="CYTOCHROME P450"/>
    <property type="match status" value="1"/>
</dbReference>
<dbReference type="Gene3D" id="1.10.630.10">
    <property type="entry name" value="Cytochrome P450"/>
    <property type="match status" value="1"/>
</dbReference>
<dbReference type="GO" id="GO:0016705">
    <property type="term" value="F:oxidoreductase activity, acting on paired donors, with incorporation or reduction of molecular oxygen"/>
    <property type="evidence" value="ECO:0007669"/>
    <property type="project" value="InterPro"/>
</dbReference>
<dbReference type="GO" id="GO:0020037">
    <property type="term" value="F:heme binding"/>
    <property type="evidence" value="ECO:0007669"/>
    <property type="project" value="InterPro"/>
</dbReference>
<keyword evidence="8" id="KW-0256">Endoplasmic reticulum</keyword>
<feature type="binding site" description="axial binding residue" evidence="14">
    <location>
        <position position="246"/>
    </location>
    <ligand>
        <name>heme</name>
        <dbReference type="ChEBI" id="CHEBI:30413"/>
    </ligand>
    <ligandPart>
        <name>Fe</name>
        <dbReference type="ChEBI" id="CHEBI:18248"/>
    </ligandPart>
</feature>
<evidence type="ECO:0000256" key="10">
    <source>
        <dbReference type="ARBA" id="ARBA00023002"/>
    </source>
</evidence>
<dbReference type="PRINTS" id="PR00463">
    <property type="entry name" value="EP450I"/>
</dbReference>
<evidence type="ECO:0000256" key="1">
    <source>
        <dbReference type="ARBA" id="ARBA00001971"/>
    </source>
</evidence>
<dbReference type="EMBL" id="CAQQ02078864">
    <property type="status" value="NOT_ANNOTATED_CDS"/>
    <property type="molecule type" value="Genomic_DNA"/>
</dbReference>
<dbReference type="CDD" id="cd11056">
    <property type="entry name" value="CYP6-like"/>
    <property type="match status" value="1"/>
</dbReference>
<evidence type="ECO:0000256" key="14">
    <source>
        <dbReference type="PIRSR" id="PIRSR602401-1"/>
    </source>
</evidence>
<keyword evidence="10 15" id="KW-0560">Oxidoreductase</keyword>
<evidence type="ECO:0000256" key="7">
    <source>
        <dbReference type="ARBA" id="ARBA00022723"/>
    </source>
</evidence>
<keyword evidence="7 14" id="KW-0479">Metal-binding</keyword>
<sequence>MKFILYQICKPLAKLLKLELFDGETMEFFMKLVLDAMKYRKEHKIVRNDMINMLMEARGMGVDDNPVENLKSQQDWTDIEIVAQCFLFFLAGFETTATVLSFTAHEIMENPDVQNKLLQEIQDVKESLGEEPLTFEVLNGMNYLDQVVSESMRKWPPAPGTDRLCTKDITFENPDGLGNVYLKEGESLFIPIAEGESLFIPIAGLHRDPKYFENPNVFDPERFSEENKHSIQPFTYMPFGVGPRSCIGNRLALMEAKTMLFYLIDKFELLPSEKSTIPLDLTGGGLQLKPKNGFWLKLKQR</sequence>
<dbReference type="GO" id="GO:0005789">
    <property type="term" value="C:endoplasmic reticulum membrane"/>
    <property type="evidence" value="ECO:0007669"/>
    <property type="project" value="UniProtKB-SubCell"/>
</dbReference>
<keyword evidence="9" id="KW-0492">Microsome</keyword>
<dbReference type="AlphaFoldDB" id="T1H172"/>
<evidence type="ECO:0000256" key="12">
    <source>
        <dbReference type="ARBA" id="ARBA00023033"/>
    </source>
</evidence>
<dbReference type="SUPFAM" id="SSF48264">
    <property type="entry name" value="Cytochrome P450"/>
    <property type="match status" value="1"/>
</dbReference>
<dbReference type="GO" id="GO:0005506">
    <property type="term" value="F:iron ion binding"/>
    <property type="evidence" value="ECO:0007669"/>
    <property type="project" value="InterPro"/>
</dbReference>
<evidence type="ECO:0000313" key="16">
    <source>
        <dbReference type="EnsemblMetazoa" id="MESCA009926-PA"/>
    </source>
</evidence>
<protein>
    <recommendedName>
        <fullName evidence="18">Cytochrome P450</fullName>
    </recommendedName>
</protein>
<dbReference type="PANTHER" id="PTHR24292:SF54">
    <property type="entry name" value="CYP9F3-RELATED"/>
    <property type="match status" value="1"/>
</dbReference>
<evidence type="ECO:0000256" key="8">
    <source>
        <dbReference type="ARBA" id="ARBA00022824"/>
    </source>
</evidence>
<accession>T1H172</accession>
<evidence type="ECO:0000256" key="2">
    <source>
        <dbReference type="ARBA" id="ARBA00003690"/>
    </source>
</evidence>
<dbReference type="GO" id="GO:0004497">
    <property type="term" value="F:monooxygenase activity"/>
    <property type="evidence" value="ECO:0007669"/>
    <property type="project" value="UniProtKB-KW"/>
</dbReference>
<dbReference type="PRINTS" id="PR00385">
    <property type="entry name" value="P450"/>
</dbReference>
<dbReference type="PROSITE" id="PS00086">
    <property type="entry name" value="CYTOCHROME_P450"/>
    <property type="match status" value="1"/>
</dbReference>
<evidence type="ECO:0000256" key="15">
    <source>
        <dbReference type="RuleBase" id="RU000461"/>
    </source>
</evidence>
<evidence type="ECO:0000256" key="5">
    <source>
        <dbReference type="ARBA" id="ARBA00010617"/>
    </source>
</evidence>
<keyword evidence="13" id="KW-0472">Membrane</keyword>
<dbReference type="InterPro" id="IPR050476">
    <property type="entry name" value="Insect_CytP450_Detox"/>
</dbReference>
<dbReference type="InterPro" id="IPR001128">
    <property type="entry name" value="Cyt_P450"/>
</dbReference>
<evidence type="ECO:0000256" key="4">
    <source>
        <dbReference type="ARBA" id="ARBA00004406"/>
    </source>
</evidence>
<evidence type="ECO:0000256" key="9">
    <source>
        <dbReference type="ARBA" id="ARBA00022848"/>
    </source>
</evidence>
<evidence type="ECO:0000256" key="3">
    <source>
        <dbReference type="ARBA" id="ARBA00004174"/>
    </source>
</evidence>
<reference evidence="17" key="1">
    <citation type="submission" date="2013-02" db="EMBL/GenBank/DDBJ databases">
        <authorList>
            <person name="Hughes D."/>
        </authorList>
    </citation>
    <scope>NUCLEOTIDE SEQUENCE</scope>
    <source>
        <strain>Durham</strain>
        <strain evidence="17">NC isolate 2 -- Noor lab</strain>
    </source>
</reference>
<proteinExistence type="inferred from homology"/>
<comment type="cofactor">
    <cofactor evidence="1 14">
        <name>heme</name>
        <dbReference type="ChEBI" id="CHEBI:30413"/>
    </cofactor>
</comment>
<dbReference type="InterPro" id="IPR036396">
    <property type="entry name" value="Cyt_P450_sf"/>
</dbReference>
<dbReference type="InterPro" id="IPR017972">
    <property type="entry name" value="Cyt_P450_CS"/>
</dbReference>
<dbReference type="EnsemblMetazoa" id="MESCA009926-RA">
    <property type="protein sequence ID" value="MESCA009926-PA"/>
    <property type="gene ID" value="MESCA009926"/>
</dbReference>
<keyword evidence="17" id="KW-1185">Reference proteome</keyword>